<comment type="caution">
    <text evidence="1">The sequence shown here is derived from an EMBL/GenBank/DDBJ whole genome shotgun (WGS) entry which is preliminary data.</text>
</comment>
<proteinExistence type="predicted"/>
<sequence>GTCGLQKQCIWLDVMHIIHLKKGRFEHCQGVLDQQGARDKRMSPSGRACKLWDGSARQWHGKKLGRFKVGLWALSWHGKGKTGKYSKCWKLWVLKAGHVRWLGR</sequence>
<name>A0ABS8VLF4_DATST</name>
<feature type="non-terminal residue" evidence="1">
    <location>
        <position position="1"/>
    </location>
</feature>
<accession>A0ABS8VLF4</accession>
<evidence type="ECO:0000313" key="1">
    <source>
        <dbReference type="EMBL" id="MCE0481114.1"/>
    </source>
</evidence>
<dbReference type="EMBL" id="JACEIK010005264">
    <property type="protein sequence ID" value="MCE0481114.1"/>
    <property type="molecule type" value="Genomic_DNA"/>
</dbReference>
<keyword evidence="2" id="KW-1185">Reference proteome</keyword>
<protein>
    <submittedName>
        <fullName evidence="1">Uncharacterized protein</fullName>
    </submittedName>
</protein>
<evidence type="ECO:0000313" key="2">
    <source>
        <dbReference type="Proteomes" id="UP000823775"/>
    </source>
</evidence>
<dbReference type="Proteomes" id="UP000823775">
    <property type="component" value="Unassembled WGS sequence"/>
</dbReference>
<reference evidence="1 2" key="1">
    <citation type="journal article" date="2021" name="BMC Genomics">
        <title>Datura genome reveals duplications of psychoactive alkaloid biosynthetic genes and high mutation rate following tissue culture.</title>
        <authorList>
            <person name="Rajewski A."/>
            <person name="Carter-House D."/>
            <person name="Stajich J."/>
            <person name="Litt A."/>
        </authorList>
    </citation>
    <scope>NUCLEOTIDE SEQUENCE [LARGE SCALE GENOMIC DNA]</scope>
    <source>
        <strain evidence="1">AR-01</strain>
    </source>
</reference>
<organism evidence="1 2">
    <name type="scientific">Datura stramonium</name>
    <name type="common">Jimsonweed</name>
    <name type="synonym">Common thornapple</name>
    <dbReference type="NCBI Taxonomy" id="4076"/>
    <lineage>
        <taxon>Eukaryota</taxon>
        <taxon>Viridiplantae</taxon>
        <taxon>Streptophyta</taxon>
        <taxon>Embryophyta</taxon>
        <taxon>Tracheophyta</taxon>
        <taxon>Spermatophyta</taxon>
        <taxon>Magnoliopsida</taxon>
        <taxon>eudicotyledons</taxon>
        <taxon>Gunneridae</taxon>
        <taxon>Pentapetalae</taxon>
        <taxon>asterids</taxon>
        <taxon>lamiids</taxon>
        <taxon>Solanales</taxon>
        <taxon>Solanaceae</taxon>
        <taxon>Solanoideae</taxon>
        <taxon>Datureae</taxon>
        <taxon>Datura</taxon>
    </lineage>
</organism>
<gene>
    <name evidence="1" type="ORF">HAX54_038528</name>
</gene>